<dbReference type="EMBL" id="VUNF01000011">
    <property type="protein sequence ID" value="MST77480.1"/>
    <property type="molecule type" value="Genomic_DNA"/>
</dbReference>
<proteinExistence type="predicted"/>
<name>A0A6I2U0D2_9BACT</name>
<reference evidence="1 2" key="1">
    <citation type="submission" date="2019-08" db="EMBL/GenBank/DDBJ databases">
        <title>In-depth cultivation of the pig gut microbiome towards novel bacterial diversity and tailored functional studies.</title>
        <authorList>
            <person name="Wylensek D."/>
            <person name="Hitch T.C.A."/>
            <person name="Clavel T."/>
        </authorList>
    </citation>
    <scope>NUCLEOTIDE SEQUENCE [LARGE SCALE GENOMIC DNA]</scope>
    <source>
        <strain evidence="1 2">LKV-178-WT-2C</strain>
    </source>
</reference>
<dbReference type="AlphaFoldDB" id="A0A6I2U0D2"/>
<evidence type="ECO:0000313" key="1">
    <source>
        <dbReference type="EMBL" id="MST77480.1"/>
    </source>
</evidence>
<comment type="caution">
    <text evidence="1">The sequence shown here is derived from an EMBL/GenBank/DDBJ whole genome shotgun (WGS) entry which is preliminary data.</text>
</comment>
<protein>
    <submittedName>
        <fullName evidence="1">Uncharacterized protein</fullName>
    </submittedName>
</protein>
<dbReference type="Proteomes" id="UP000450161">
    <property type="component" value="Unassembled WGS sequence"/>
</dbReference>
<dbReference type="RefSeq" id="WP_154480929.1">
    <property type="nucleotide sequence ID" value="NZ_JADYTV010000028.1"/>
</dbReference>
<organism evidence="1 2">
    <name type="scientific">Segatella copri</name>
    <dbReference type="NCBI Taxonomy" id="165179"/>
    <lineage>
        <taxon>Bacteria</taxon>
        <taxon>Pseudomonadati</taxon>
        <taxon>Bacteroidota</taxon>
        <taxon>Bacteroidia</taxon>
        <taxon>Bacteroidales</taxon>
        <taxon>Prevotellaceae</taxon>
        <taxon>Segatella</taxon>
    </lineage>
</organism>
<evidence type="ECO:0000313" key="2">
    <source>
        <dbReference type="Proteomes" id="UP000450161"/>
    </source>
</evidence>
<accession>A0A6I2U0D2</accession>
<sequence length="158" mass="17575">MATLVLDNTLYQGYATIAEQNNISVTDAMAEALRLLKQHLKKKPSLSLRQRLEKRILELRDLPANWDYAGSPSISSEACDYSQKVVSSCSEPLLQGLAIFPNTNGCILMQWKTSKGDACLSILSDRIVYDVNYGEIEKEGVLPLSELPIFLEVLKNIA</sequence>
<gene>
    <name evidence="1" type="ORF">FYJ72_07275</name>
</gene>